<feature type="active site" description="Proton acceptor" evidence="8">
    <location>
        <position position="61"/>
    </location>
</feature>
<dbReference type="EC" id="4.2.1.20" evidence="8"/>
<keyword evidence="11" id="KW-1185">Reference proteome</keyword>
<name>A0ABW0GIH5_9MICO</name>
<dbReference type="InterPro" id="IPR002028">
    <property type="entry name" value="Trp_synthase_suA"/>
</dbReference>
<evidence type="ECO:0000256" key="7">
    <source>
        <dbReference type="ARBA" id="ARBA00049047"/>
    </source>
</evidence>
<dbReference type="Gene3D" id="3.20.20.70">
    <property type="entry name" value="Aldolase class I"/>
    <property type="match status" value="1"/>
</dbReference>
<reference evidence="11" key="1">
    <citation type="journal article" date="2019" name="Int. J. Syst. Evol. Microbiol.">
        <title>The Global Catalogue of Microorganisms (GCM) 10K type strain sequencing project: providing services to taxonomists for standard genome sequencing and annotation.</title>
        <authorList>
            <consortium name="The Broad Institute Genomics Platform"/>
            <consortium name="The Broad Institute Genome Sequencing Center for Infectious Disease"/>
            <person name="Wu L."/>
            <person name="Ma J."/>
        </authorList>
    </citation>
    <scope>NUCLEOTIDE SEQUENCE [LARGE SCALE GENOMIC DNA]</scope>
    <source>
        <strain evidence="11">CCUG 43114</strain>
    </source>
</reference>
<keyword evidence="5 8" id="KW-0057">Aromatic amino acid biosynthesis</keyword>
<evidence type="ECO:0000256" key="1">
    <source>
        <dbReference type="ARBA" id="ARBA00004733"/>
    </source>
</evidence>
<evidence type="ECO:0000256" key="2">
    <source>
        <dbReference type="ARBA" id="ARBA00011270"/>
    </source>
</evidence>
<dbReference type="EMBL" id="JBHSLD010000004">
    <property type="protein sequence ID" value="MFC5379554.1"/>
    <property type="molecule type" value="Genomic_DNA"/>
</dbReference>
<comment type="catalytic activity">
    <reaction evidence="7 8">
        <text>(1S,2R)-1-C-(indol-3-yl)glycerol 3-phosphate + L-serine = D-glyceraldehyde 3-phosphate + L-tryptophan + H2O</text>
        <dbReference type="Rhea" id="RHEA:10532"/>
        <dbReference type="ChEBI" id="CHEBI:15377"/>
        <dbReference type="ChEBI" id="CHEBI:33384"/>
        <dbReference type="ChEBI" id="CHEBI:57912"/>
        <dbReference type="ChEBI" id="CHEBI:58866"/>
        <dbReference type="ChEBI" id="CHEBI:59776"/>
        <dbReference type="EC" id="4.2.1.20"/>
    </reaction>
</comment>
<comment type="pathway">
    <text evidence="1 8">Amino-acid biosynthesis; L-tryptophan biosynthesis; L-tryptophan from chorismate: step 5/5.</text>
</comment>
<dbReference type="SUPFAM" id="SSF51366">
    <property type="entry name" value="Ribulose-phoshate binding barrel"/>
    <property type="match status" value="1"/>
</dbReference>
<evidence type="ECO:0000313" key="10">
    <source>
        <dbReference type="EMBL" id="MFC5379554.1"/>
    </source>
</evidence>
<dbReference type="PANTHER" id="PTHR43406:SF1">
    <property type="entry name" value="TRYPTOPHAN SYNTHASE ALPHA CHAIN, CHLOROPLASTIC"/>
    <property type="match status" value="1"/>
</dbReference>
<dbReference type="CDD" id="cd04724">
    <property type="entry name" value="Tryptophan_synthase_alpha"/>
    <property type="match status" value="1"/>
</dbReference>
<dbReference type="InterPro" id="IPR013785">
    <property type="entry name" value="Aldolase_TIM"/>
</dbReference>
<dbReference type="InterPro" id="IPR011060">
    <property type="entry name" value="RibuloseP-bd_barrel"/>
</dbReference>
<evidence type="ECO:0000256" key="8">
    <source>
        <dbReference type="HAMAP-Rule" id="MF_00131"/>
    </source>
</evidence>
<evidence type="ECO:0000256" key="9">
    <source>
        <dbReference type="RuleBase" id="RU003662"/>
    </source>
</evidence>
<organism evidence="10 11">
    <name type="scientific">Aquipuribacter nitratireducens</name>
    <dbReference type="NCBI Taxonomy" id="650104"/>
    <lineage>
        <taxon>Bacteria</taxon>
        <taxon>Bacillati</taxon>
        <taxon>Actinomycetota</taxon>
        <taxon>Actinomycetes</taxon>
        <taxon>Micrococcales</taxon>
        <taxon>Intrasporangiaceae</taxon>
        <taxon>Aquipuribacter</taxon>
    </lineage>
</organism>
<dbReference type="NCBIfam" id="TIGR00262">
    <property type="entry name" value="trpA"/>
    <property type="match status" value="1"/>
</dbReference>
<gene>
    <name evidence="8 10" type="primary">trpA</name>
    <name evidence="10" type="ORF">ACFPJ6_02005</name>
</gene>
<dbReference type="HAMAP" id="MF_00131">
    <property type="entry name" value="Trp_synth_alpha"/>
    <property type="match status" value="1"/>
</dbReference>
<keyword evidence="4 8" id="KW-0822">Tryptophan biosynthesis</keyword>
<sequence>MTTGTRPGTDARTRTAAQAVDDALADGRAALVGYLPVGFPDLDTSVEAMVALARNGCDVLEVGVPYSDPVMDGPVIAAAAHEALAGGTRVAHVFEAVRAVREAAPDTAVLVMTYWNPVARTGVDAFARRLADAGGAGLITPDLVPDEAGEWLAASEAHGLERVFLVAPSSSPARLRSTAAASTGFTYAASTMGVTGERTSVGAGAADLVRRTREAGAARVCVGLGVSTPEQAHEVAAFADGVIVGSALVRALAGSDGGPGGATAAGALAGRLAAGVRRGGGAAG</sequence>
<comment type="function">
    <text evidence="8">The alpha subunit is responsible for the aldol cleavage of indoleglycerol phosphate to indole and glyceraldehyde 3-phosphate.</text>
</comment>
<dbReference type="Pfam" id="PF00290">
    <property type="entry name" value="Trp_syntA"/>
    <property type="match status" value="1"/>
</dbReference>
<evidence type="ECO:0000256" key="4">
    <source>
        <dbReference type="ARBA" id="ARBA00022822"/>
    </source>
</evidence>
<evidence type="ECO:0000256" key="3">
    <source>
        <dbReference type="ARBA" id="ARBA00022605"/>
    </source>
</evidence>
<comment type="caution">
    <text evidence="10">The sequence shown here is derived from an EMBL/GenBank/DDBJ whole genome shotgun (WGS) entry which is preliminary data.</text>
</comment>
<keyword evidence="6 8" id="KW-0456">Lyase</keyword>
<dbReference type="InterPro" id="IPR018204">
    <property type="entry name" value="Trp_synthase_alpha_AS"/>
</dbReference>
<proteinExistence type="inferred from homology"/>
<evidence type="ECO:0000256" key="5">
    <source>
        <dbReference type="ARBA" id="ARBA00023141"/>
    </source>
</evidence>
<evidence type="ECO:0000256" key="6">
    <source>
        <dbReference type="ARBA" id="ARBA00023239"/>
    </source>
</evidence>
<comment type="subunit">
    <text evidence="2 8">Tetramer of two alpha and two beta chains.</text>
</comment>
<feature type="active site" description="Proton acceptor" evidence="8">
    <location>
        <position position="72"/>
    </location>
</feature>
<dbReference type="PROSITE" id="PS00167">
    <property type="entry name" value="TRP_SYNTHASE_ALPHA"/>
    <property type="match status" value="1"/>
</dbReference>
<dbReference type="Proteomes" id="UP001596122">
    <property type="component" value="Unassembled WGS sequence"/>
</dbReference>
<dbReference type="PANTHER" id="PTHR43406">
    <property type="entry name" value="TRYPTOPHAN SYNTHASE, ALPHA CHAIN"/>
    <property type="match status" value="1"/>
</dbReference>
<keyword evidence="3 8" id="KW-0028">Amino-acid biosynthesis</keyword>
<accession>A0ABW0GIH5</accession>
<dbReference type="RefSeq" id="WP_340268686.1">
    <property type="nucleotide sequence ID" value="NZ_JBBEOG010000003.1"/>
</dbReference>
<protein>
    <recommendedName>
        <fullName evidence="8">Tryptophan synthase alpha chain</fullName>
        <ecNumber evidence="8">4.2.1.20</ecNumber>
    </recommendedName>
</protein>
<comment type="similarity">
    <text evidence="8 9">Belongs to the TrpA family.</text>
</comment>
<dbReference type="GO" id="GO:0004834">
    <property type="term" value="F:tryptophan synthase activity"/>
    <property type="evidence" value="ECO:0007669"/>
    <property type="project" value="UniProtKB-EC"/>
</dbReference>
<evidence type="ECO:0000313" key="11">
    <source>
        <dbReference type="Proteomes" id="UP001596122"/>
    </source>
</evidence>